<dbReference type="SUPFAM" id="SSF47598">
    <property type="entry name" value="Ribbon-helix-helix"/>
    <property type="match status" value="1"/>
</dbReference>
<reference evidence="2 3" key="1">
    <citation type="submission" date="2012-06" db="EMBL/GenBank/DDBJ databases">
        <title>Finished chromosome of genome of Cylindrospermum stagnale PCC 7417.</title>
        <authorList>
            <consortium name="US DOE Joint Genome Institute"/>
            <person name="Gugger M."/>
            <person name="Coursin T."/>
            <person name="Rippka R."/>
            <person name="Tandeau De Marsac N."/>
            <person name="Huntemann M."/>
            <person name="Wei C.-L."/>
            <person name="Han J."/>
            <person name="Detter J.C."/>
            <person name="Han C."/>
            <person name="Tapia R."/>
            <person name="Chen A."/>
            <person name="Kyrpides N."/>
            <person name="Mavromatis K."/>
            <person name="Markowitz V."/>
            <person name="Szeto E."/>
            <person name="Ivanova N."/>
            <person name="Pagani I."/>
            <person name="Pati A."/>
            <person name="Goodwin L."/>
            <person name="Nordberg H.P."/>
            <person name="Cantor M.N."/>
            <person name="Hua S.X."/>
            <person name="Woyke T."/>
            <person name="Kerfeld C.A."/>
        </authorList>
    </citation>
    <scope>NUCLEOTIDE SEQUENCE [LARGE SCALE GENOMIC DNA]</scope>
    <source>
        <strain evidence="2 3">PCC 7417</strain>
    </source>
</reference>
<dbReference type="OrthoDB" id="490626at2"/>
<organism evidence="2 3">
    <name type="scientific">Cylindrospermum stagnale PCC 7417</name>
    <dbReference type="NCBI Taxonomy" id="56107"/>
    <lineage>
        <taxon>Bacteria</taxon>
        <taxon>Bacillati</taxon>
        <taxon>Cyanobacteriota</taxon>
        <taxon>Cyanophyceae</taxon>
        <taxon>Nostocales</taxon>
        <taxon>Nostocaceae</taxon>
        <taxon>Cylindrospermum</taxon>
    </lineage>
</organism>
<dbReference type="eggNOG" id="ENOG5033680">
    <property type="taxonomic scope" value="Bacteria"/>
</dbReference>
<dbReference type="HOGENOM" id="CLU_197526_0_0_3"/>
<proteinExistence type="predicted"/>
<dbReference type="Gene3D" id="1.10.1220.10">
    <property type="entry name" value="Met repressor-like"/>
    <property type="match status" value="1"/>
</dbReference>
<keyword evidence="3" id="KW-1185">Reference proteome</keyword>
<dbReference type="RefSeq" id="WP_015211135.1">
    <property type="nucleotide sequence ID" value="NC_019757.1"/>
</dbReference>
<protein>
    <submittedName>
        <fullName evidence="2">Ribbon-helix-helix protein, copG family</fullName>
    </submittedName>
</protein>
<evidence type="ECO:0000313" key="3">
    <source>
        <dbReference type="Proteomes" id="UP000010475"/>
    </source>
</evidence>
<dbReference type="EMBL" id="CP003642">
    <property type="protein sequence ID" value="AFZ27902.1"/>
    <property type="molecule type" value="Genomic_DNA"/>
</dbReference>
<dbReference type="InterPro" id="IPR002145">
    <property type="entry name" value="CopG"/>
</dbReference>
<evidence type="ECO:0000313" key="2">
    <source>
        <dbReference type="EMBL" id="AFZ27902.1"/>
    </source>
</evidence>
<name>K9X8B4_9NOST</name>
<dbReference type="InterPro" id="IPR013321">
    <property type="entry name" value="Arc_rbn_hlx_hlx"/>
</dbReference>
<dbReference type="KEGG" id="csg:Cylst_5927"/>
<dbReference type="Proteomes" id="UP000010475">
    <property type="component" value="Chromosome"/>
</dbReference>
<dbReference type="GO" id="GO:0006355">
    <property type="term" value="P:regulation of DNA-templated transcription"/>
    <property type="evidence" value="ECO:0007669"/>
    <property type="project" value="InterPro"/>
</dbReference>
<evidence type="ECO:0000259" key="1">
    <source>
        <dbReference type="Pfam" id="PF01402"/>
    </source>
</evidence>
<sequence>MAAITINIPDDQLQKLQAMAQESGVSPEDLLRATIENWLNHSNSDFVQAASYVLNKNAELYRRLA</sequence>
<dbReference type="Pfam" id="PF01402">
    <property type="entry name" value="RHH_1"/>
    <property type="match status" value="1"/>
</dbReference>
<dbReference type="STRING" id="56107.Cylst_5927"/>
<dbReference type="InterPro" id="IPR010985">
    <property type="entry name" value="Ribbon_hlx_hlx"/>
</dbReference>
<accession>K9X8B4</accession>
<feature type="domain" description="Ribbon-helix-helix protein CopG" evidence="1">
    <location>
        <begin position="4"/>
        <end position="39"/>
    </location>
</feature>
<gene>
    <name evidence="2" type="ORF">Cylst_5927</name>
</gene>
<dbReference type="AlphaFoldDB" id="K9X8B4"/>